<feature type="transmembrane region" description="Helical" evidence="1">
    <location>
        <begin position="79"/>
        <end position="101"/>
    </location>
</feature>
<dbReference type="RefSeq" id="WP_167990353.1">
    <property type="nucleotide sequence ID" value="NZ_JAATJL010000001.1"/>
</dbReference>
<dbReference type="AlphaFoldDB" id="A0A846RK67"/>
<dbReference type="Proteomes" id="UP000547458">
    <property type="component" value="Unassembled WGS sequence"/>
</dbReference>
<reference evidence="2 3" key="1">
    <citation type="submission" date="2020-03" db="EMBL/GenBank/DDBJ databases">
        <title>Sequencing the genomes of 1000 actinobacteria strains.</title>
        <authorList>
            <person name="Klenk H.-P."/>
        </authorList>
    </citation>
    <scope>NUCLEOTIDE SEQUENCE [LARGE SCALE GENOMIC DNA]</scope>
    <source>
        <strain evidence="2 3">DSM 16403</strain>
    </source>
</reference>
<organism evidence="2 3">
    <name type="scientific">Arthrobacter pigmenti</name>
    <dbReference type="NCBI Taxonomy" id="271432"/>
    <lineage>
        <taxon>Bacteria</taxon>
        <taxon>Bacillati</taxon>
        <taxon>Actinomycetota</taxon>
        <taxon>Actinomycetes</taxon>
        <taxon>Micrococcales</taxon>
        <taxon>Micrococcaceae</taxon>
        <taxon>Arthrobacter</taxon>
    </lineage>
</organism>
<feature type="transmembrane region" description="Helical" evidence="1">
    <location>
        <begin position="20"/>
        <end position="38"/>
    </location>
</feature>
<evidence type="ECO:0000313" key="3">
    <source>
        <dbReference type="Proteomes" id="UP000547458"/>
    </source>
</evidence>
<keyword evidence="3" id="KW-1185">Reference proteome</keyword>
<comment type="caution">
    <text evidence="2">The sequence shown here is derived from an EMBL/GenBank/DDBJ whole genome shotgun (WGS) entry which is preliminary data.</text>
</comment>
<dbReference type="EMBL" id="JAATJL010000001">
    <property type="protein sequence ID" value="NJC21052.1"/>
    <property type="molecule type" value="Genomic_DNA"/>
</dbReference>
<gene>
    <name evidence="2" type="ORF">BJ994_000128</name>
</gene>
<sequence length="110" mass="11945">MPQLKCHPPARRRFNPHFVAAWSLTSIILILGVLWLFGYERGISPPAYANQVSIDPTTGLIEPVSSDPFMNIMLNLNDVGPLLLVAGLATTVLLLAMHGALRSRAAKPTT</sequence>
<accession>A0A846RK67</accession>
<proteinExistence type="predicted"/>
<keyword evidence="1" id="KW-1133">Transmembrane helix</keyword>
<name>A0A846RK67_9MICC</name>
<protein>
    <submittedName>
        <fullName evidence="2">Uncharacterized protein</fullName>
    </submittedName>
</protein>
<keyword evidence="1" id="KW-0812">Transmembrane</keyword>
<evidence type="ECO:0000256" key="1">
    <source>
        <dbReference type="SAM" id="Phobius"/>
    </source>
</evidence>
<keyword evidence="1" id="KW-0472">Membrane</keyword>
<evidence type="ECO:0000313" key="2">
    <source>
        <dbReference type="EMBL" id="NJC21052.1"/>
    </source>
</evidence>